<feature type="region of interest" description="Disordered" evidence="8">
    <location>
        <begin position="36"/>
        <end position="58"/>
    </location>
</feature>
<proteinExistence type="predicted"/>
<dbReference type="InterPro" id="IPR007219">
    <property type="entry name" value="XnlR_reg_dom"/>
</dbReference>
<dbReference type="GO" id="GO:0006351">
    <property type="term" value="P:DNA-templated transcription"/>
    <property type="evidence" value="ECO:0007669"/>
    <property type="project" value="InterPro"/>
</dbReference>
<evidence type="ECO:0000313" key="11">
    <source>
        <dbReference type="Proteomes" id="UP000002058"/>
    </source>
</evidence>
<dbReference type="EMBL" id="CH476618">
    <property type="protein sequence ID" value="EEP82046.1"/>
    <property type="molecule type" value="Genomic_DNA"/>
</dbReference>
<feature type="region of interest" description="Disordered" evidence="8">
    <location>
        <begin position="725"/>
        <end position="776"/>
    </location>
</feature>
<dbReference type="Gene3D" id="3.30.160.60">
    <property type="entry name" value="Classic Zinc Finger"/>
    <property type="match status" value="1"/>
</dbReference>
<feature type="domain" description="C2H2-type" evidence="9">
    <location>
        <begin position="156"/>
        <end position="186"/>
    </location>
</feature>
<accession>C4JWG9</accession>
<feature type="region of interest" description="Disordered" evidence="8">
    <location>
        <begin position="175"/>
        <end position="239"/>
    </location>
</feature>
<evidence type="ECO:0000256" key="1">
    <source>
        <dbReference type="ARBA" id="ARBA00004123"/>
    </source>
</evidence>
<reference evidence="11" key="1">
    <citation type="journal article" date="2009" name="Genome Res.">
        <title>Comparative genomic analyses of the human fungal pathogens Coccidioides and their relatives.</title>
        <authorList>
            <person name="Sharpton T.J."/>
            <person name="Stajich J.E."/>
            <person name="Rounsley S.D."/>
            <person name="Gardner M.J."/>
            <person name="Wortman J.R."/>
            <person name="Jordar V.S."/>
            <person name="Maiti R."/>
            <person name="Kodira C.D."/>
            <person name="Neafsey D.E."/>
            <person name="Zeng Q."/>
            <person name="Hung C.-Y."/>
            <person name="McMahan C."/>
            <person name="Muszewska A."/>
            <person name="Grynberg M."/>
            <person name="Mandel M.A."/>
            <person name="Kellner E.M."/>
            <person name="Barker B.M."/>
            <person name="Galgiani J.N."/>
            <person name="Orbach M.J."/>
            <person name="Kirkland T.N."/>
            <person name="Cole G.T."/>
            <person name="Henn M.R."/>
            <person name="Birren B.W."/>
            <person name="Taylor J.W."/>
        </authorList>
    </citation>
    <scope>NUCLEOTIDE SEQUENCE [LARGE SCALE GENOMIC DNA]</scope>
    <source>
        <strain evidence="11">UAMH 1704</strain>
    </source>
</reference>
<evidence type="ECO:0000256" key="2">
    <source>
        <dbReference type="ARBA" id="ARBA00022723"/>
    </source>
</evidence>
<dbReference type="InterPro" id="IPR051059">
    <property type="entry name" value="VerF-like"/>
</dbReference>
<dbReference type="CDD" id="cd12148">
    <property type="entry name" value="fungal_TF_MHR"/>
    <property type="match status" value="1"/>
</dbReference>
<dbReference type="InterPro" id="IPR036236">
    <property type="entry name" value="Znf_C2H2_sf"/>
</dbReference>
<dbReference type="GO" id="GO:0000978">
    <property type="term" value="F:RNA polymerase II cis-regulatory region sequence-specific DNA binding"/>
    <property type="evidence" value="ECO:0007669"/>
    <property type="project" value="InterPro"/>
</dbReference>
<keyword evidence="3" id="KW-0677">Repeat</keyword>
<dbReference type="PANTHER" id="PTHR40626:SF11">
    <property type="entry name" value="ZINC FINGER PROTEIN YPR022C"/>
    <property type="match status" value="1"/>
</dbReference>
<dbReference type="Proteomes" id="UP000002058">
    <property type="component" value="Unassembled WGS sequence"/>
</dbReference>
<evidence type="ECO:0000256" key="5">
    <source>
        <dbReference type="ARBA" id="ARBA00022833"/>
    </source>
</evidence>
<keyword evidence="11" id="KW-1185">Reference proteome</keyword>
<dbReference type="GeneID" id="8442450"/>
<evidence type="ECO:0000256" key="7">
    <source>
        <dbReference type="PROSITE-ProRule" id="PRU00042"/>
    </source>
</evidence>
<dbReference type="InParanoid" id="C4JWG9"/>
<name>C4JWG9_UNCRE</name>
<organism evidence="10 11">
    <name type="scientific">Uncinocarpus reesii (strain UAMH 1704)</name>
    <dbReference type="NCBI Taxonomy" id="336963"/>
    <lineage>
        <taxon>Eukaryota</taxon>
        <taxon>Fungi</taxon>
        <taxon>Dikarya</taxon>
        <taxon>Ascomycota</taxon>
        <taxon>Pezizomycotina</taxon>
        <taxon>Eurotiomycetes</taxon>
        <taxon>Eurotiomycetidae</taxon>
        <taxon>Onygenales</taxon>
        <taxon>Onygenaceae</taxon>
        <taxon>Uncinocarpus</taxon>
    </lineage>
</organism>
<keyword evidence="6" id="KW-0539">Nucleus</keyword>
<dbReference type="GO" id="GO:0000981">
    <property type="term" value="F:DNA-binding transcription factor activity, RNA polymerase II-specific"/>
    <property type="evidence" value="ECO:0007669"/>
    <property type="project" value="InterPro"/>
</dbReference>
<dbReference type="InterPro" id="IPR013087">
    <property type="entry name" value="Znf_C2H2_type"/>
</dbReference>
<evidence type="ECO:0000313" key="10">
    <source>
        <dbReference type="EMBL" id="EEP82046.1"/>
    </source>
</evidence>
<dbReference type="Pfam" id="PF04082">
    <property type="entry name" value="Fungal_trans"/>
    <property type="match status" value="1"/>
</dbReference>
<dbReference type="VEuPathDB" id="FungiDB:UREG_06911"/>
<dbReference type="HOGENOM" id="CLU_015772_0_0_1"/>
<dbReference type="AlphaFoldDB" id="C4JWG9"/>
<dbReference type="SUPFAM" id="SSF57667">
    <property type="entry name" value="beta-beta-alpha zinc fingers"/>
    <property type="match status" value="1"/>
</dbReference>
<dbReference type="GO" id="GO:0008270">
    <property type="term" value="F:zinc ion binding"/>
    <property type="evidence" value="ECO:0007669"/>
    <property type="project" value="UniProtKB-KW"/>
</dbReference>
<dbReference type="PROSITE" id="PS50157">
    <property type="entry name" value="ZINC_FINGER_C2H2_2"/>
    <property type="match status" value="1"/>
</dbReference>
<gene>
    <name evidence="10" type="ORF">UREG_06911</name>
</gene>
<dbReference type="OMA" id="GKRVHFC"/>
<evidence type="ECO:0000256" key="4">
    <source>
        <dbReference type="ARBA" id="ARBA00022771"/>
    </source>
</evidence>
<evidence type="ECO:0000259" key="9">
    <source>
        <dbReference type="PROSITE" id="PS50157"/>
    </source>
</evidence>
<keyword evidence="4 7" id="KW-0863">Zinc-finger</keyword>
<feature type="compositionally biased region" description="Polar residues" evidence="8">
    <location>
        <begin position="739"/>
        <end position="765"/>
    </location>
</feature>
<comment type="subcellular location">
    <subcellularLocation>
        <location evidence="1">Nucleus</location>
    </subcellularLocation>
</comment>
<evidence type="ECO:0000256" key="8">
    <source>
        <dbReference type="SAM" id="MobiDB-lite"/>
    </source>
</evidence>
<keyword evidence="2" id="KW-0479">Metal-binding</keyword>
<dbReference type="PANTHER" id="PTHR40626">
    <property type="entry name" value="MIP31509P"/>
    <property type="match status" value="1"/>
</dbReference>
<keyword evidence="5" id="KW-0862">Zinc</keyword>
<sequence>MATTQASHSRDRSITQSTMAPMLDFQLAPSMAPFGSHPMPLSQPWEMPMPTTLSRPESTANALSKDVALSIRRERELLEAAVPITYTPATHRISKAKKGKRVHFCQFPGCPKVFTRAEHRRYAFTTSHRARHTSQREADPHHRRRHELNHNPRREFMCSVEGCGKGFHRHDLLARHIEKQPSSSRRRKTSRASTVSDKTASNPTPIPNHRLTPVRHTLPAATTTTTTTIPTPTPSESLPLPPTSLPQSYAGDFSAPFWGQAGKPLQKNQTVPQTPYHLVDDVGPILLARQFALFLVERQPISRVLTIPRHRTVPRSRLCPTAHHLPHSHGILPRLDSPGSGGHPAPADVALHNLWVRHPPDSSTPLQPGWSRMVCSATRACFPPGVVSGDNGMAIIDLAKWQDCFECYWQHFHPLFPIVHRASFFTTKPSPLMAGAMVAIGSQYDRRPNSKEYSLALLEACQKILSKFIQDSHWASRNPLAAYQSLPQNPSPDDITNAHKSWVEHETRRRVLQAAFILEVQQSVLFQQPLATFLQSNLDPVMREYRISPKVDLPFPCNSELWECGDINQWTKHAKGYEALVSSTARERIIKSTDGPGFDLDPFQASLIFSQTLPNTSDLEEVMAVFVEKVAGKIDLAGNYGQNTRSSYIRFMYHAHLAAKHIPLQAILTVSGESWLFNRKVCEAEFQTAKERVRTWASNTTEVKTALWHAIHVLQYTVHHSDCSKRKASVQGPRRPSMDQLQNGYLNSPAPSAVSTNSQDRTATGPTPPFLHNNNTTSFQPPAGPLTMLQSNWVLYICLLICYAYENRATLSNNQLITANPSPVTPISTAPPMTMHQYISTFLSSPSFSSLHQFLHPPGPHPITPGHDLTAVIEHIRFTISRSAGGNWNGAGLLNEAERVLVRLIEQQQRAQQQHFQHFQRQRQHSHQAQLQPAWEFVDSGF</sequence>
<evidence type="ECO:0000256" key="3">
    <source>
        <dbReference type="ARBA" id="ARBA00022737"/>
    </source>
</evidence>
<dbReference type="KEGG" id="ure:UREG_06911"/>
<dbReference type="OrthoDB" id="6077919at2759"/>
<dbReference type="RefSeq" id="XP_002583944.1">
    <property type="nucleotide sequence ID" value="XM_002583898.1"/>
</dbReference>
<dbReference type="eggNOG" id="KOG1721">
    <property type="taxonomic scope" value="Eukaryota"/>
</dbReference>
<dbReference type="GO" id="GO:0005634">
    <property type="term" value="C:nucleus"/>
    <property type="evidence" value="ECO:0007669"/>
    <property type="project" value="UniProtKB-SubCell"/>
</dbReference>
<feature type="compositionally biased region" description="Low complexity" evidence="8">
    <location>
        <begin position="217"/>
        <end position="238"/>
    </location>
</feature>
<feature type="region of interest" description="Disordered" evidence="8">
    <location>
        <begin position="126"/>
        <end position="150"/>
    </location>
</feature>
<evidence type="ECO:0000256" key="6">
    <source>
        <dbReference type="ARBA" id="ARBA00023242"/>
    </source>
</evidence>
<dbReference type="GO" id="GO:0000785">
    <property type="term" value="C:chromatin"/>
    <property type="evidence" value="ECO:0007669"/>
    <property type="project" value="TreeGrafter"/>
</dbReference>
<protein>
    <recommendedName>
        <fullName evidence="9">C2H2-type domain-containing protein</fullName>
    </recommendedName>
</protein>